<protein>
    <submittedName>
        <fullName evidence="1">DUF2934 domain-containing protein</fullName>
    </submittedName>
</protein>
<accession>A0ABS9W8L8</accession>
<keyword evidence="2" id="KW-1185">Reference proteome</keyword>
<evidence type="ECO:0000313" key="2">
    <source>
        <dbReference type="Proteomes" id="UP001201985"/>
    </source>
</evidence>
<organism evidence="1 2">
    <name type="scientific">Teichococcus vastitatis</name>
    <dbReference type="NCBI Taxonomy" id="2307076"/>
    <lineage>
        <taxon>Bacteria</taxon>
        <taxon>Pseudomonadati</taxon>
        <taxon>Pseudomonadota</taxon>
        <taxon>Alphaproteobacteria</taxon>
        <taxon>Acetobacterales</taxon>
        <taxon>Roseomonadaceae</taxon>
        <taxon>Roseomonas</taxon>
    </lineage>
</organism>
<sequence length="41" mass="4814">MWEADGRPYGQAELYWHRACERIEDETCSAYPPTQSGEHRS</sequence>
<proteinExistence type="predicted"/>
<dbReference type="Proteomes" id="UP001201985">
    <property type="component" value="Unassembled WGS sequence"/>
</dbReference>
<comment type="caution">
    <text evidence="1">The sequence shown here is derived from an EMBL/GenBank/DDBJ whole genome shotgun (WGS) entry which is preliminary data.</text>
</comment>
<name>A0ABS9W8L8_9PROT</name>
<reference evidence="1 2" key="1">
    <citation type="submission" date="2022-03" db="EMBL/GenBank/DDBJ databases">
        <title>Complete genome analysis of Roseomonas KG 17.1 : a prolific producer of plant growth promoters.</title>
        <authorList>
            <person name="Saadouli I."/>
            <person name="Najjari A."/>
            <person name="Mosbah A."/>
            <person name="Ouzari H.I."/>
        </authorList>
    </citation>
    <scope>NUCLEOTIDE SEQUENCE [LARGE SCALE GENOMIC DNA]</scope>
    <source>
        <strain evidence="1 2">KG17-1</strain>
    </source>
</reference>
<evidence type="ECO:0000313" key="1">
    <source>
        <dbReference type="EMBL" id="MCI0755628.1"/>
    </source>
</evidence>
<gene>
    <name evidence="1" type="ORF">MON41_18185</name>
</gene>
<dbReference type="EMBL" id="JALBUU010000039">
    <property type="protein sequence ID" value="MCI0755628.1"/>
    <property type="molecule type" value="Genomic_DNA"/>
</dbReference>